<evidence type="ECO:0000256" key="4">
    <source>
        <dbReference type="ARBA" id="ARBA00023136"/>
    </source>
</evidence>
<evidence type="ECO:0000256" key="5">
    <source>
        <dbReference type="PIRSR" id="PIRSR604254-1"/>
    </source>
</evidence>
<comment type="caution">
    <text evidence="7">The sequence shown here is derived from an EMBL/GenBank/DDBJ whole genome shotgun (WGS) entry which is preliminary data.</text>
</comment>
<feature type="transmembrane region" description="Helical" evidence="6">
    <location>
        <begin position="319"/>
        <end position="338"/>
    </location>
</feature>
<dbReference type="PANTHER" id="PTHR20855">
    <property type="entry name" value="ADIPOR/PROGESTIN RECEPTOR-RELATED"/>
    <property type="match status" value="1"/>
</dbReference>
<evidence type="ECO:0008006" key="9">
    <source>
        <dbReference type="Google" id="ProtNLM"/>
    </source>
</evidence>
<dbReference type="GO" id="GO:0046872">
    <property type="term" value="F:metal ion binding"/>
    <property type="evidence" value="ECO:0007669"/>
    <property type="project" value="UniProtKB-KW"/>
</dbReference>
<evidence type="ECO:0000313" key="8">
    <source>
        <dbReference type="Proteomes" id="UP001306508"/>
    </source>
</evidence>
<keyword evidence="2 6" id="KW-0812">Transmembrane</keyword>
<evidence type="ECO:0000256" key="1">
    <source>
        <dbReference type="ARBA" id="ARBA00004141"/>
    </source>
</evidence>
<keyword evidence="8" id="KW-1185">Reference proteome</keyword>
<dbReference type="InterPro" id="IPR004254">
    <property type="entry name" value="AdipoR/HlyIII-related"/>
</dbReference>
<accession>A0AAN7W5G4</accession>
<feature type="transmembrane region" description="Helical" evidence="6">
    <location>
        <begin position="381"/>
        <end position="400"/>
    </location>
</feature>
<feature type="transmembrane region" description="Helical" evidence="6">
    <location>
        <begin position="443"/>
        <end position="462"/>
    </location>
</feature>
<name>A0AAN7W5G4_9SACH</name>
<feature type="binding site" evidence="5">
    <location>
        <position position="336"/>
    </location>
    <ligand>
        <name>Zn(2+)</name>
        <dbReference type="ChEBI" id="CHEBI:29105"/>
    </ligand>
</feature>
<dbReference type="GO" id="GO:0016020">
    <property type="term" value="C:membrane"/>
    <property type="evidence" value="ECO:0007669"/>
    <property type="project" value="UniProtKB-SubCell"/>
</dbReference>
<dbReference type="GO" id="GO:0006882">
    <property type="term" value="P:intracellular zinc ion homeostasis"/>
    <property type="evidence" value="ECO:0007669"/>
    <property type="project" value="TreeGrafter"/>
</dbReference>
<reference evidence="8" key="1">
    <citation type="submission" date="2023-07" db="EMBL/GenBank/DDBJ databases">
        <title>A draft genome of Kazachstania heterogenica Y-27499.</title>
        <authorList>
            <person name="Donic C."/>
            <person name="Kralova J.S."/>
            <person name="Fidel L."/>
            <person name="Ben-Dor S."/>
            <person name="Jung S."/>
        </authorList>
    </citation>
    <scope>NUCLEOTIDE SEQUENCE [LARGE SCALE GENOMIC DNA]</scope>
    <source>
        <strain evidence="8">Y27499</strain>
    </source>
</reference>
<dbReference type="EMBL" id="JAWIZZ010000031">
    <property type="protein sequence ID" value="KAK5781641.1"/>
    <property type="molecule type" value="Genomic_DNA"/>
</dbReference>
<keyword evidence="5" id="KW-0862">Zinc</keyword>
<protein>
    <recommendedName>
        <fullName evidence="9">ADIPOR-like receptor IZH3</fullName>
    </recommendedName>
</protein>
<feature type="transmembrane region" description="Helical" evidence="6">
    <location>
        <begin position="281"/>
        <end position="299"/>
    </location>
</feature>
<comment type="subcellular location">
    <subcellularLocation>
        <location evidence="1">Membrane</location>
        <topology evidence="1">Multi-pass membrane protein</topology>
    </subcellularLocation>
</comment>
<keyword evidence="5" id="KW-0479">Metal-binding</keyword>
<dbReference type="PANTHER" id="PTHR20855:SF97">
    <property type="entry name" value="ADIPOR-LIKE RECEPTOR IZH3-RELATED"/>
    <property type="match status" value="1"/>
</dbReference>
<evidence type="ECO:0000256" key="6">
    <source>
        <dbReference type="SAM" id="Phobius"/>
    </source>
</evidence>
<evidence type="ECO:0000256" key="3">
    <source>
        <dbReference type="ARBA" id="ARBA00022989"/>
    </source>
</evidence>
<organism evidence="7 8">
    <name type="scientific">Arxiozyma heterogenica</name>
    <dbReference type="NCBI Taxonomy" id="278026"/>
    <lineage>
        <taxon>Eukaryota</taxon>
        <taxon>Fungi</taxon>
        <taxon>Dikarya</taxon>
        <taxon>Ascomycota</taxon>
        <taxon>Saccharomycotina</taxon>
        <taxon>Saccharomycetes</taxon>
        <taxon>Saccharomycetales</taxon>
        <taxon>Saccharomycetaceae</taxon>
        <taxon>Arxiozyma</taxon>
    </lineage>
</organism>
<feature type="transmembrane region" description="Helical" evidence="6">
    <location>
        <begin position="350"/>
        <end position="375"/>
    </location>
</feature>
<evidence type="ECO:0000256" key="2">
    <source>
        <dbReference type="ARBA" id="ARBA00022692"/>
    </source>
</evidence>
<evidence type="ECO:0000313" key="7">
    <source>
        <dbReference type="EMBL" id="KAK5781641.1"/>
    </source>
</evidence>
<proteinExistence type="predicted"/>
<dbReference type="AlphaFoldDB" id="A0AAN7W5G4"/>
<dbReference type="Proteomes" id="UP001306508">
    <property type="component" value="Unassembled WGS sequence"/>
</dbReference>
<keyword evidence="4 6" id="KW-0472">Membrane</keyword>
<sequence length="555" mass="63764">MDSLSRLKQDKMASLSRLKRRGIDNINKVTRTGKEFVNKYNAYKIVSNPFLGSDFVSAHNRTTNNKHNSSLGYVTSSTIQEDEVFRSNRDIYGESKGLTSDSQISLNSDATTLVNNDGYIDNIYSTKNHFGRKLSYNSSLYSSATLSELNTVVTTSFGSSSKSSPILSKQGSVVSSSLTIQLDSPKEKDVNEKIMKYIQKNKNIPKHLLKPDEEIKQLIINHGHTTAYEEGKTKLLHYYQLPFPWRENRYIIRNYRFYNSHKKSLLSVINWYGWHNETSNIWSHLIGAIYMMYLAIYTFPKSEVFQSDRVPFSAKCVLYVFLAASLKCLLASVFWHTFNGTCALKLRRKFACVDYSGISILITASILTVEFVSLYEHQTPMFFYMFVSLSLGTLGVFLNCSPKFDSPESRPLRIRFFILLASMGILSFLHATYLESFHFSKSLLSMVFNNSIIWYLIGVVFYGSFIPERFRTDVVVDASIPTTFQLSTDVDIITKEEHIHFRSAPVYHHNPRRGLLSLWWVDYVGCSHTFWHFFVVLGVIGHYRAINDMFSAKWL</sequence>
<feature type="transmembrane region" description="Helical" evidence="6">
    <location>
        <begin position="412"/>
        <end position="431"/>
    </location>
</feature>
<dbReference type="Pfam" id="PF03006">
    <property type="entry name" value="HlyIII"/>
    <property type="match status" value="1"/>
</dbReference>
<gene>
    <name evidence="7" type="ORF">RI543_000824</name>
</gene>
<keyword evidence="3 6" id="KW-1133">Transmembrane helix</keyword>
<dbReference type="GO" id="GO:0038023">
    <property type="term" value="F:signaling receptor activity"/>
    <property type="evidence" value="ECO:0007669"/>
    <property type="project" value="TreeGrafter"/>
</dbReference>